<proteinExistence type="predicted"/>
<organism evidence="2 3">
    <name type="scientific">Streptomyces coeruleoprunus</name>
    <dbReference type="NCBI Taxonomy" id="285563"/>
    <lineage>
        <taxon>Bacteria</taxon>
        <taxon>Bacillati</taxon>
        <taxon>Actinomycetota</taxon>
        <taxon>Actinomycetes</taxon>
        <taxon>Kitasatosporales</taxon>
        <taxon>Streptomycetaceae</taxon>
        <taxon>Streptomyces</taxon>
    </lineage>
</organism>
<comment type="caution">
    <text evidence="2">The sequence shown here is derived from an EMBL/GenBank/DDBJ whole genome shotgun (WGS) entry which is preliminary data.</text>
</comment>
<accession>A0ABV9X931</accession>
<keyword evidence="1" id="KW-0812">Transmembrane</keyword>
<feature type="transmembrane region" description="Helical" evidence="1">
    <location>
        <begin position="32"/>
        <end position="52"/>
    </location>
</feature>
<dbReference type="RefSeq" id="WP_345693310.1">
    <property type="nucleotide sequence ID" value="NZ_BAABIT010000001.1"/>
</dbReference>
<evidence type="ECO:0000313" key="3">
    <source>
        <dbReference type="Proteomes" id="UP001595829"/>
    </source>
</evidence>
<dbReference type="EMBL" id="JBHSJD010000002">
    <property type="protein sequence ID" value="MFC5021342.1"/>
    <property type="molecule type" value="Genomic_DNA"/>
</dbReference>
<keyword evidence="1" id="KW-0472">Membrane</keyword>
<keyword evidence="3" id="KW-1185">Reference proteome</keyword>
<sequence length="56" mass="6345">MDSRPVDSFRGRTSAYLRKWARRHGRSVHAQVIRGAAYSLGSGAVSVIILWIQTRF</sequence>
<protein>
    <submittedName>
        <fullName evidence="2">Uncharacterized protein</fullName>
    </submittedName>
</protein>
<name>A0ABV9X931_9ACTN</name>
<reference evidence="3" key="1">
    <citation type="journal article" date="2019" name="Int. J. Syst. Evol. Microbiol.">
        <title>The Global Catalogue of Microorganisms (GCM) 10K type strain sequencing project: providing services to taxonomists for standard genome sequencing and annotation.</title>
        <authorList>
            <consortium name="The Broad Institute Genomics Platform"/>
            <consortium name="The Broad Institute Genome Sequencing Center for Infectious Disease"/>
            <person name="Wu L."/>
            <person name="Ma J."/>
        </authorList>
    </citation>
    <scope>NUCLEOTIDE SEQUENCE [LARGE SCALE GENOMIC DNA]</scope>
    <source>
        <strain evidence="3">CGMCC 4.1648</strain>
    </source>
</reference>
<evidence type="ECO:0000256" key="1">
    <source>
        <dbReference type="SAM" id="Phobius"/>
    </source>
</evidence>
<keyword evidence="1" id="KW-1133">Transmembrane helix</keyword>
<evidence type="ECO:0000313" key="2">
    <source>
        <dbReference type="EMBL" id="MFC5021342.1"/>
    </source>
</evidence>
<dbReference type="Proteomes" id="UP001595829">
    <property type="component" value="Unassembled WGS sequence"/>
</dbReference>
<gene>
    <name evidence="2" type="ORF">ACFPM3_04135</name>
</gene>